<dbReference type="VEuPathDB" id="FungiDB:EYZ11_005488"/>
<comment type="caution">
    <text evidence="1">The sequence shown here is derived from an EMBL/GenBank/DDBJ whole genome shotgun (WGS) entry which is preliminary data.</text>
</comment>
<evidence type="ECO:0000313" key="2">
    <source>
        <dbReference type="Proteomes" id="UP000308092"/>
    </source>
</evidence>
<name>A0A4S3JIF9_9EURO</name>
<reference evidence="1 2" key="1">
    <citation type="submission" date="2019-03" db="EMBL/GenBank/DDBJ databases">
        <title>The genome sequence of a newly discovered highly antifungal drug resistant Aspergillus species, Aspergillus tanneri NIH 1004.</title>
        <authorList>
            <person name="Mounaud S."/>
            <person name="Singh I."/>
            <person name="Joardar V."/>
            <person name="Pakala S."/>
            <person name="Pakala S."/>
            <person name="Venepally P."/>
            <person name="Hoover J."/>
            <person name="Nierman W."/>
            <person name="Chung J."/>
            <person name="Losada L."/>
        </authorList>
    </citation>
    <scope>NUCLEOTIDE SEQUENCE [LARGE SCALE GENOMIC DNA]</scope>
    <source>
        <strain evidence="1 2">NIH1004</strain>
    </source>
</reference>
<organism evidence="1 2">
    <name type="scientific">Aspergillus tanneri</name>
    <dbReference type="NCBI Taxonomy" id="1220188"/>
    <lineage>
        <taxon>Eukaryota</taxon>
        <taxon>Fungi</taxon>
        <taxon>Dikarya</taxon>
        <taxon>Ascomycota</taxon>
        <taxon>Pezizomycotina</taxon>
        <taxon>Eurotiomycetes</taxon>
        <taxon>Eurotiomycetidae</taxon>
        <taxon>Eurotiales</taxon>
        <taxon>Aspergillaceae</taxon>
        <taxon>Aspergillus</taxon>
        <taxon>Aspergillus subgen. Circumdati</taxon>
    </lineage>
</organism>
<proteinExistence type="predicted"/>
<evidence type="ECO:0000313" key="1">
    <source>
        <dbReference type="EMBL" id="THC95050.1"/>
    </source>
</evidence>
<dbReference type="Proteomes" id="UP000308092">
    <property type="component" value="Unassembled WGS sequence"/>
</dbReference>
<sequence length="13" mass="1529">MQCMEIPDQIPHS</sequence>
<keyword evidence="2" id="KW-1185">Reference proteome</keyword>
<accession>A0A4S3JIF9</accession>
<gene>
    <name evidence="1" type="ORF">EYZ11_005488</name>
</gene>
<dbReference type="EMBL" id="SOSA01000176">
    <property type="protein sequence ID" value="THC95050.1"/>
    <property type="molecule type" value="Genomic_DNA"/>
</dbReference>
<protein>
    <submittedName>
        <fullName evidence="1">Uncharacterized protein</fullName>
    </submittedName>
</protein>